<evidence type="ECO:0000256" key="2">
    <source>
        <dbReference type="SAM" id="MobiDB-lite"/>
    </source>
</evidence>
<feature type="compositionally biased region" description="Polar residues" evidence="2">
    <location>
        <begin position="317"/>
        <end position="333"/>
    </location>
</feature>
<dbReference type="AlphaFoldDB" id="A0A238VZ92"/>
<dbReference type="Pfam" id="PF20570">
    <property type="entry name" value="DUF6779"/>
    <property type="match status" value="1"/>
</dbReference>
<evidence type="ECO:0000259" key="4">
    <source>
        <dbReference type="Pfam" id="PF20570"/>
    </source>
</evidence>
<dbReference type="EMBL" id="FZNO01000005">
    <property type="protein sequence ID" value="SNR39424.1"/>
    <property type="molecule type" value="Genomic_DNA"/>
</dbReference>
<gene>
    <name evidence="5" type="ORF">SAMN06272737_105180</name>
</gene>
<sequence>MPLREDEVAPRSVVLDQRTLVQVGGFALAIAATLAVFLTDDPQFLRLAVVGVAWAFVLATFAAGRRSTDRVAARAREAELRQAYEFELEREVAARREYELELETELRREAEEAMRAELDALRADLAGASGLRDELARLADLRSDIGTLSSLRDEVAQVAALRDDVAALTSLRQELGQLAELRADMGRLRAELTEQLSSEMLVERIVMRTQASRLTSEANDAPGRTLDAARRWADDVPPRELTGGWPAVRLDEPRETRQFDQVRVERAAARPPVPPASPVASPRPPFQPSPEPSWRPSWESGSAPLRRETPATAARESLSTPPADTPATASWESATADVDTAGQQAHGAAEPVPRTAAFVLAPPSDRSRGGAPPANSPVAAPPVVPTPAPEPPPSPLEWLAARSLIDAEPTSFRPEVPPRRRRGDEASADPAAAPTTQRPAVSPHPPIRIGDRGSHRVAVREDDQAERSGPPAREKRLADILAENGVSPATGGRRRRRYRDDDEADDVLARVLGND</sequence>
<protein>
    <recommendedName>
        <fullName evidence="4">DUF6779 domain-containing protein</fullName>
    </recommendedName>
</protein>
<dbReference type="Proteomes" id="UP000198403">
    <property type="component" value="Unassembled WGS sequence"/>
</dbReference>
<organism evidence="5 6">
    <name type="scientific">Blastococcus mobilis</name>
    <dbReference type="NCBI Taxonomy" id="1938746"/>
    <lineage>
        <taxon>Bacteria</taxon>
        <taxon>Bacillati</taxon>
        <taxon>Actinomycetota</taxon>
        <taxon>Actinomycetes</taxon>
        <taxon>Geodermatophilales</taxon>
        <taxon>Geodermatophilaceae</taxon>
        <taxon>Blastococcus</taxon>
    </lineage>
</organism>
<keyword evidence="6" id="KW-1185">Reference proteome</keyword>
<reference evidence="5 6" key="1">
    <citation type="submission" date="2017-06" db="EMBL/GenBank/DDBJ databases">
        <authorList>
            <person name="Kim H.J."/>
            <person name="Triplett B.A."/>
        </authorList>
    </citation>
    <scope>NUCLEOTIDE SEQUENCE [LARGE SCALE GENOMIC DNA]</scope>
    <source>
        <strain evidence="5 6">DSM 44272</strain>
    </source>
</reference>
<keyword evidence="1" id="KW-0175">Coiled coil</keyword>
<name>A0A238VZ92_9ACTN</name>
<keyword evidence="3" id="KW-0812">Transmembrane</keyword>
<proteinExistence type="predicted"/>
<feature type="region of interest" description="Disordered" evidence="2">
    <location>
        <begin position="237"/>
        <end position="256"/>
    </location>
</feature>
<evidence type="ECO:0000256" key="3">
    <source>
        <dbReference type="SAM" id="Phobius"/>
    </source>
</evidence>
<feature type="transmembrane region" description="Helical" evidence="3">
    <location>
        <begin position="44"/>
        <end position="64"/>
    </location>
</feature>
<accession>A0A238VZ92</accession>
<keyword evidence="3" id="KW-0472">Membrane</keyword>
<feature type="compositionally biased region" description="Pro residues" evidence="2">
    <location>
        <begin position="271"/>
        <end position="293"/>
    </location>
</feature>
<feature type="compositionally biased region" description="Pro residues" evidence="2">
    <location>
        <begin position="379"/>
        <end position="395"/>
    </location>
</feature>
<feature type="domain" description="DUF6779" evidence="4">
    <location>
        <begin position="45"/>
        <end position="140"/>
    </location>
</feature>
<feature type="compositionally biased region" description="Basic and acidic residues" evidence="2">
    <location>
        <begin position="449"/>
        <end position="478"/>
    </location>
</feature>
<evidence type="ECO:0000313" key="5">
    <source>
        <dbReference type="EMBL" id="SNR39424.1"/>
    </source>
</evidence>
<dbReference type="RefSeq" id="WP_141137438.1">
    <property type="nucleotide sequence ID" value="NZ_FZNO01000005.1"/>
</dbReference>
<feature type="coiled-coil region" evidence="1">
    <location>
        <begin position="88"/>
        <end position="119"/>
    </location>
</feature>
<dbReference type="InterPro" id="IPR046706">
    <property type="entry name" value="DUF6779"/>
</dbReference>
<feature type="region of interest" description="Disordered" evidence="2">
    <location>
        <begin position="266"/>
        <end position="501"/>
    </location>
</feature>
<feature type="compositionally biased region" description="Basic and acidic residues" evidence="2">
    <location>
        <begin position="416"/>
        <end position="425"/>
    </location>
</feature>
<evidence type="ECO:0000313" key="6">
    <source>
        <dbReference type="Proteomes" id="UP000198403"/>
    </source>
</evidence>
<feature type="transmembrane region" description="Helical" evidence="3">
    <location>
        <begin position="20"/>
        <end position="38"/>
    </location>
</feature>
<feature type="coiled-coil region" evidence="1">
    <location>
        <begin position="171"/>
        <end position="198"/>
    </location>
</feature>
<dbReference type="OrthoDB" id="5197180at2"/>
<evidence type="ECO:0000256" key="1">
    <source>
        <dbReference type="SAM" id="Coils"/>
    </source>
</evidence>
<keyword evidence="3" id="KW-1133">Transmembrane helix</keyword>